<keyword evidence="1" id="KW-0808">Transferase</keyword>
<evidence type="ECO:0000313" key="9">
    <source>
        <dbReference type="Proteomes" id="UP000701853"/>
    </source>
</evidence>
<dbReference type="PANTHER" id="PTHR34072:SF59">
    <property type="entry name" value="CCHC-TYPE INTEGRASE"/>
    <property type="match status" value="1"/>
</dbReference>
<evidence type="ECO:0000259" key="7">
    <source>
        <dbReference type="Pfam" id="PF17917"/>
    </source>
</evidence>
<organism evidence="8 9">
    <name type="scientific">Gossypium anomalum</name>
    <dbReference type="NCBI Taxonomy" id="47600"/>
    <lineage>
        <taxon>Eukaryota</taxon>
        <taxon>Viridiplantae</taxon>
        <taxon>Streptophyta</taxon>
        <taxon>Embryophyta</taxon>
        <taxon>Tracheophyta</taxon>
        <taxon>Spermatophyta</taxon>
        <taxon>Magnoliopsida</taxon>
        <taxon>eudicotyledons</taxon>
        <taxon>Gunneridae</taxon>
        <taxon>Pentapetalae</taxon>
        <taxon>rosids</taxon>
        <taxon>malvids</taxon>
        <taxon>Malvales</taxon>
        <taxon>Malvaceae</taxon>
        <taxon>Malvoideae</taxon>
        <taxon>Gossypium</taxon>
    </lineage>
</organism>
<keyword evidence="9" id="KW-1185">Reference proteome</keyword>
<accession>A0A8J6CXT8</accession>
<dbReference type="Pfam" id="PF17917">
    <property type="entry name" value="RT_RNaseH"/>
    <property type="match status" value="1"/>
</dbReference>
<evidence type="ECO:0000256" key="1">
    <source>
        <dbReference type="ARBA" id="ARBA00022679"/>
    </source>
</evidence>
<comment type="caution">
    <text evidence="8">The sequence shown here is derived from an EMBL/GenBank/DDBJ whole genome shotgun (WGS) entry which is preliminary data.</text>
</comment>
<dbReference type="OrthoDB" id="1002254at2759"/>
<dbReference type="SUPFAM" id="SSF56672">
    <property type="entry name" value="DNA/RNA polymerases"/>
    <property type="match status" value="1"/>
</dbReference>
<dbReference type="GO" id="GO:0016787">
    <property type="term" value="F:hydrolase activity"/>
    <property type="evidence" value="ECO:0007669"/>
    <property type="project" value="UniProtKB-KW"/>
</dbReference>
<proteinExistence type="predicted"/>
<reference evidence="8 9" key="1">
    <citation type="journal article" date="2021" name="bioRxiv">
        <title>The Gossypium anomalum genome as a resource for cotton improvement and evolutionary analysis of hybrid incompatibility.</title>
        <authorList>
            <person name="Grover C.E."/>
            <person name="Yuan D."/>
            <person name="Arick M.A."/>
            <person name="Miller E.R."/>
            <person name="Hu G."/>
            <person name="Peterson D.G."/>
            <person name="Wendel J.F."/>
            <person name="Udall J.A."/>
        </authorList>
    </citation>
    <scope>NUCLEOTIDE SEQUENCE [LARGE SCALE GENOMIC DNA]</scope>
    <source>
        <strain evidence="8">JFW-Udall</strain>
        <tissue evidence="8">Leaf</tissue>
    </source>
</reference>
<dbReference type="Proteomes" id="UP000701853">
    <property type="component" value="Chromosome 6"/>
</dbReference>
<sequence length="240" mass="27965">MEEGKVIAYASRQLKLHKKNYSTHDLELATIVFALKIWLHYLFDEKCHLYSDQKGLKYLMTQKDLNLRQRRWLELLKDYELVIDYHLGKANVVTDALSQKSLFALCTMNAHLVLSDDGSVLVELKARPLFLQQIIEAQKIDNEISAKRAQYDIETDSEFRVDKDYCLRFRDQICVPRNPELIQMILSEAHSSHLSVHPGSTKIKLKLNIRCHQYCFSSVNGRSIRADYSDTRGYVEMLHS</sequence>
<keyword evidence="6" id="KW-0695">RNA-directed DNA polymerase</keyword>
<name>A0A8J6CXT8_9ROSI</name>
<dbReference type="GO" id="GO:0003964">
    <property type="term" value="F:RNA-directed DNA polymerase activity"/>
    <property type="evidence" value="ECO:0007669"/>
    <property type="project" value="UniProtKB-KW"/>
</dbReference>
<dbReference type="AlphaFoldDB" id="A0A8J6CXT8"/>
<dbReference type="GO" id="GO:0004519">
    <property type="term" value="F:endonuclease activity"/>
    <property type="evidence" value="ECO:0007669"/>
    <property type="project" value="UniProtKB-KW"/>
</dbReference>
<evidence type="ECO:0000256" key="3">
    <source>
        <dbReference type="ARBA" id="ARBA00022722"/>
    </source>
</evidence>
<protein>
    <recommendedName>
        <fullName evidence="7">Reverse transcriptase RNase H-like domain-containing protein</fullName>
    </recommendedName>
</protein>
<keyword evidence="2" id="KW-0548">Nucleotidyltransferase</keyword>
<evidence type="ECO:0000256" key="4">
    <source>
        <dbReference type="ARBA" id="ARBA00022759"/>
    </source>
</evidence>
<keyword evidence="5" id="KW-0378">Hydrolase</keyword>
<evidence type="ECO:0000256" key="6">
    <source>
        <dbReference type="ARBA" id="ARBA00022918"/>
    </source>
</evidence>
<dbReference type="CDD" id="cd09274">
    <property type="entry name" value="RNase_HI_RT_Ty3"/>
    <property type="match status" value="1"/>
</dbReference>
<keyword evidence="3" id="KW-0540">Nuclease</keyword>
<keyword evidence="4" id="KW-0255">Endonuclease</keyword>
<feature type="domain" description="Reverse transcriptase RNase H-like" evidence="7">
    <location>
        <begin position="5"/>
        <end position="79"/>
    </location>
</feature>
<dbReference type="InterPro" id="IPR043502">
    <property type="entry name" value="DNA/RNA_pol_sf"/>
</dbReference>
<evidence type="ECO:0000313" key="8">
    <source>
        <dbReference type="EMBL" id="KAG8491422.1"/>
    </source>
</evidence>
<dbReference type="PANTHER" id="PTHR34072">
    <property type="entry name" value="ENZYMATIC POLYPROTEIN-RELATED"/>
    <property type="match status" value="1"/>
</dbReference>
<dbReference type="InterPro" id="IPR041373">
    <property type="entry name" value="RT_RNaseH"/>
</dbReference>
<gene>
    <name evidence="8" type="ORF">CXB51_014647</name>
</gene>
<evidence type="ECO:0000256" key="2">
    <source>
        <dbReference type="ARBA" id="ARBA00022695"/>
    </source>
</evidence>
<dbReference type="EMBL" id="JAHUZN010000006">
    <property type="protein sequence ID" value="KAG8491422.1"/>
    <property type="molecule type" value="Genomic_DNA"/>
</dbReference>
<evidence type="ECO:0000256" key="5">
    <source>
        <dbReference type="ARBA" id="ARBA00022801"/>
    </source>
</evidence>